<evidence type="ECO:0000313" key="2">
    <source>
        <dbReference type="Proteomes" id="UP000662373"/>
    </source>
</evidence>
<accession>A0A934KI36</accession>
<dbReference type="AlphaFoldDB" id="A0A934KI36"/>
<name>A0A934KI36_9FLAO</name>
<gene>
    <name evidence="1" type="ORF">JEM65_01755</name>
</gene>
<sequence>MKHYNLSFLAILFTLSTMAQKPLLIEGQWKSLTSIEKFDLEFDYSDIEIPDFDKEEDYIAVKMKEKEESNPGDGLIWKEKYYSDRDVHYEPRFVESFNKRGDEKSSEDYNDSEYVLKVHTTKLYHGWNVGVMRKPARIDAIISIYKRGEETAIFKVKYEDVKGADAMGYDFSIHSRVAEAYAKLAKSFLRDLKRKA</sequence>
<dbReference type="EMBL" id="JAEHJZ010000003">
    <property type="protein sequence ID" value="MBJ7879382.1"/>
    <property type="molecule type" value="Genomic_DNA"/>
</dbReference>
<reference evidence="1 2" key="1">
    <citation type="submission" date="2020-09" db="EMBL/GenBank/DDBJ databases">
        <title>Draft genome of Gelidibacter salicanalis PAMC21136.</title>
        <authorList>
            <person name="Park H."/>
        </authorList>
    </citation>
    <scope>NUCLEOTIDE SEQUENCE [LARGE SCALE GENOMIC DNA]</scope>
    <source>
        <strain evidence="1 2">PAMC21136</strain>
    </source>
</reference>
<keyword evidence="2" id="KW-1185">Reference proteome</keyword>
<organism evidence="1 2">
    <name type="scientific">Gelidibacter salicanalis</name>
    <dbReference type="NCBI Taxonomy" id="291193"/>
    <lineage>
        <taxon>Bacteria</taxon>
        <taxon>Pseudomonadati</taxon>
        <taxon>Bacteroidota</taxon>
        <taxon>Flavobacteriia</taxon>
        <taxon>Flavobacteriales</taxon>
        <taxon>Flavobacteriaceae</taxon>
        <taxon>Gelidibacter</taxon>
    </lineage>
</organism>
<dbReference type="RefSeq" id="WP_199596825.1">
    <property type="nucleotide sequence ID" value="NZ_JAEHJZ010000003.1"/>
</dbReference>
<comment type="caution">
    <text evidence="1">The sequence shown here is derived from an EMBL/GenBank/DDBJ whole genome shotgun (WGS) entry which is preliminary data.</text>
</comment>
<evidence type="ECO:0000313" key="1">
    <source>
        <dbReference type="EMBL" id="MBJ7879382.1"/>
    </source>
</evidence>
<protein>
    <submittedName>
        <fullName evidence="1">Uncharacterized protein</fullName>
    </submittedName>
</protein>
<proteinExistence type="predicted"/>
<dbReference type="Proteomes" id="UP000662373">
    <property type="component" value="Unassembled WGS sequence"/>
</dbReference>